<feature type="compositionally biased region" description="Low complexity" evidence="2">
    <location>
        <begin position="41"/>
        <end position="53"/>
    </location>
</feature>
<keyword evidence="5" id="KW-1185">Reference proteome</keyword>
<comment type="caution">
    <text evidence="4">The sequence shown here is derived from an EMBL/GenBank/DDBJ whole genome shotgun (WGS) entry which is preliminary data.</text>
</comment>
<sequence length="240" mass="26113">MASSCSPPPGFPNRWQRAVSAESVSSASPYGHEHVSGLCLSSASSQGNNAGAGRQEVLGPAPAEGQGRVQDRGWEQARPCKKTLWRRRVEERQWVGPPNGRAVSPEMDGLCFRCYEPGHRKRDCTNEEVCLRRWQKGHLAKVRGKGANPTASTSSPSLPPPVTTVTLPPMEAWPPLWSEPPVTAPALSQVGIKEAPALCVVRRSATMGDLEQRLQNAMVTSAARQPWEIWSRGRVVQAHA</sequence>
<proteinExistence type="predicted"/>
<feature type="region of interest" description="Disordered" evidence="2">
    <location>
        <begin position="141"/>
        <end position="161"/>
    </location>
</feature>
<dbReference type="AlphaFoldDB" id="A0AAD8R9W1"/>
<keyword evidence="1" id="KW-0863">Zinc-finger</keyword>
<dbReference type="InterPro" id="IPR001878">
    <property type="entry name" value="Znf_CCHC"/>
</dbReference>
<keyword evidence="1" id="KW-0479">Metal-binding</keyword>
<feature type="compositionally biased region" description="Low complexity" evidence="2">
    <location>
        <begin position="18"/>
        <end position="28"/>
    </location>
</feature>
<reference evidence="4" key="1">
    <citation type="submission" date="2023-07" db="EMBL/GenBank/DDBJ databases">
        <title>A chromosome-level genome assembly of Lolium multiflorum.</title>
        <authorList>
            <person name="Chen Y."/>
            <person name="Copetti D."/>
            <person name="Kolliker R."/>
            <person name="Studer B."/>
        </authorList>
    </citation>
    <scope>NUCLEOTIDE SEQUENCE</scope>
    <source>
        <strain evidence="4">02402/16</strain>
        <tissue evidence="4">Leaf</tissue>
    </source>
</reference>
<evidence type="ECO:0000256" key="1">
    <source>
        <dbReference type="PROSITE-ProRule" id="PRU00047"/>
    </source>
</evidence>
<evidence type="ECO:0000256" key="2">
    <source>
        <dbReference type="SAM" id="MobiDB-lite"/>
    </source>
</evidence>
<feature type="region of interest" description="Disordered" evidence="2">
    <location>
        <begin position="1"/>
        <end position="75"/>
    </location>
</feature>
<feature type="domain" description="CCHC-type" evidence="3">
    <location>
        <begin position="111"/>
        <end position="126"/>
    </location>
</feature>
<evidence type="ECO:0000259" key="3">
    <source>
        <dbReference type="PROSITE" id="PS50158"/>
    </source>
</evidence>
<dbReference type="Pfam" id="PF00098">
    <property type="entry name" value="zf-CCHC"/>
    <property type="match status" value="1"/>
</dbReference>
<feature type="compositionally biased region" description="Pro residues" evidence="2">
    <location>
        <begin position="1"/>
        <end position="11"/>
    </location>
</feature>
<accession>A0AAD8R9W1</accession>
<organism evidence="4 5">
    <name type="scientific">Lolium multiflorum</name>
    <name type="common">Italian ryegrass</name>
    <name type="synonym">Lolium perenne subsp. multiflorum</name>
    <dbReference type="NCBI Taxonomy" id="4521"/>
    <lineage>
        <taxon>Eukaryota</taxon>
        <taxon>Viridiplantae</taxon>
        <taxon>Streptophyta</taxon>
        <taxon>Embryophyta</taxon>
        <taxon>Tracheophyta</taxon>
        <taxon>Spermatophyta</taxon>
        <taxon>Magnoliopsida</taxon>
        <taxon>Liliopsida</taxon>
        <taxon>Poales</taxon>
        <taxon>Poaceae</taxon>
        <taxon>BOP clade</taxon>
        <taxon>Pooideae</taxon>
        <taxon>Poodae</taxon>
        <taxon>Poeae</taxon>
        <taxon>Poeae Chloroplast Group 2 (Poeae type)</taxon>
        <taxon>Loliodinae</taxon>
        <taxon>Loliinae</taxon>
        <taxon>Lolium</taxon>
    </lineage>
</organism>
<name>A0AAD8R9W1_LOLMU</name>
<dbReference type="GO" id="GO:0003676">
    <property type="term" value="F:nucleic acid binding"/>
    <property type="evidence" value="ECO:0007669"/>
    <property type="project" value="InterPro"/>
</dbReference>
<gene>
    <name evidence="4" type="ORF">QYE76_022609</name>
</gene>
<dbReference type="Proteomes" id="UP001231189">
    <property type="component" value="Unassembled WGS sequence"/>
</dbReference>
<evidence type="ECO:0000313" key="4">
    <source>
        <dbReference type="EMBL" id="KAK1617092.1"/>
    </source>
</evidence>
<dbReference type="EMBL" id="JAUUTY010000006">
    <property type="protein sequence ID" value="KAK1617092.1"/>
    <property type="molecule type" value="Genomic_DNA"/>
</dbReference>
<dbReference type="SMART" id="SM00343">
    <property type="entry name" value="ZnF_C2HC"/>
    <property type="match status" value="1"/>
</dbReference>
<dbReference type="SUPFAM" id="SSF57756">
    <property type="entry name" value="Retrovirus zinc finger-like domains"/>
    <property type="match status" value="1"/>
</dbReference>
<dbReference type="GO" id="GO:0008270">
    <property type="term" value="F:zinc ion binding"/>
    <property type="evidence" value="ECO:0007669"/>
    <property type="project" value="UniProtKB-KW"/>
</dbReference>
<dbReference type="InterPro" id="IPR036875">
    <property type="entry name" value="Znf_CCHC_sf"/>
</dbReference>
<keyword evidence="1" id="KW-0862">Zinc</keyword>
<dbReference type="PROSITE" id="PS50158">
    <property type="entry name" value="ZF_CCHC"/>
    <property type="match status" value="1"/>
</dbReference>
<dbReference type="Gene3D" id="4.10.60.10">
    <property type="entry name" value="Zinc finger, CCHC-type"/>
    <property type="match status" value="1"/>
</dbReference>
<evidence type="ECO:0000313" key="5">
    <source>
        <dbReference type="Proteomes" id="UP001231189"/>
    </source>
</evidence>
<protein>
    <recommendedName>
        <fullName evidence="3">CCHC-type domain-containing protein</fullName>
    </recommendedName>
</protein>